<dbReference type="GO" id="GO:0020037">
    <property type="term" value="F:heme binding"/>
    <property type="evidence" value="ECO:0007669"/>
    <property type="project" value="InterPro"/>
</dbReference>
<keyword evidence="1 4" id="KW-0349">Heme</keyword>
<gene>
    <name evidence="7" type="ORF">Pla133_12480</name>
</gene>
<evidence type="ECO:0000256" key="1">
    <source>
        <dbReference type="ARBA" id="ARBA00022617"/>
    </source>
</evidence>
<dbReference type="EMBL" id="CP036287">
    <property type="protein sequence ID" value="QDU66182.1"/>
    <property type="molecule type" value="Genomic_DNA"/>
</dbReference>
<accession>A0A518BGS5</accession>
<evidence type="ECO:0000256" key="4">
    <source>
        <dbReference type="PROSITE-ProRule" id="PRU00433"/>
    </source>
</evidence>
<dbReference type="KEGG" id="pbap:Pla133_12480"/>
<evidence type="ECO:0000313" key="8">
    <source>
        <dbReference type="Proteomes" id="UP000316921"/>
    </source>
</evidence>
<proteinExistence type="predicted"/>
<organism evidence="7 8">
    <name type="scientific">Engelhardtia mirabilis</name>
    <dbReference type="NCBI Taxonomy" id="2528011"/>
    <lineage>
        <taxon>Bacteria</taxon>
        <taxon>Pseudomonadati</taxon>
        <taxon>Planctomycetota</taxon>
        <taxon>Planctomycetia</taxon>
        <taxon>Planctomycetia incertae sedis</taxon>
        <taxon>Engelhardtia</taxon>
    </lineage>
</organism>
<evidence type="ECO:0000256" key="2">
    <source>
        <dbReference type="ARBA" id="ARBA00022723"/>
    </source>
</evidence>
<dbReference type="Pfam" id="PF00034">
    <property type="entry name" value="Cytochrom_C"/>
    <property type="match status" value="1"/>
</dbReference>
<name>A0A518BGS5_9BACT</name>
<feature type="region of interest" description="Disordered" evidence="5">
    <location>
        <begin position="145"/>
        <end position="179"/>
    </location>
</feature>
<evidence type="ECO:0000256" key="3">
    <source>
        <dbReference type="ARBA" id="ARBA00023004"/>
    </source>
</evidence>
<evidence type="ECO:0000256" key="5">
    <source>
        <dbReference type="SAM" id="MobiDB-lite"/>
    </source>
</evidence>
<keyword evidence="3 4" id="KW-0408">Iron</keyword>
<dbReference type="PROSITE" id="PS51007">
    <property type="entry name" value="CYTC"/>
    <property type="match status" value="1"/>
</dbReference>
<keyword evidence="2 4" id="KW-0479">Metal-binding</keyword>
<feature type="compositionally biased region" description="Basic and acidic residues" evidence="5">
    <location>
        <begin position="148"/>
        <end position="161"/>
    </location>
</feature>
<dbReference type="GO" id="GO:0046872">
    <property type="term" value="F:metal ion binding"/>
    <property type="evidence" value="ECO:0007669"/>
    <property type="project" value="UniProtKB-KW"/>
</dbReference>
<keyword evidence="8" id="KW-1185">Reference proteome</keyword>
<dbReference type="InterPro" id="IPR009056">
    <property type="entry name" value="Cyt_c-like_dom"/>
</dbReference>
<evidence type="ECO:0000259" key="6">
    <source>
        <dbReference type="PROSITE" id="PS51007"/>
    </source>
</evidence>
<dbReference type="Proteomes" id="UP000316921">
    <property type="component" value="Chromosome"/>
</dbReference>
<sequence>MLASAETLELIRSGEGEGLPEWADLIARNDTYGRPIAKMLADMPPVPGIAYAFLLRNATRGWTLPLRKQYFEFFLSASTHPGGNSCAKFLENMRDDAIATVGRELVALQFAAGQNLYRATACSVCHRFDGQGRAMGPDLTTVANDFSLLDRRTPRGGDSRGGHRPGHRPSAGAGDPARRAPALRDRIDRGAFHLPNAPRLGRPVHLAGAEGPGRVPAVQRRSRVRGLPAPGRRWIGLARTSHPPSQIPRDTYPPA</sequence>
<dbReference type="Gene3D" id="1.10.760.10">
    <property type="entry name" value="Cytochrome c-like domain"/>
    <property type="match status" value="1"/>
</dbReference>
<reference evidence="7 8" key="1">
    <citation type="submission" date="2019-02" db="EMBL/GenBank/DDBJ databases">
        <title>Deep-cultivation of Planctomycetes and their phenomic and genomic characterization uncovers novel biology.</title>
        <authorList>
            <person name="Wiegand S."/>
            <person name="Jogler M."/>
            <person name="Boedeker C."/>
            <person name="Pinto D."/>
            <person name="Vollmers J."/>
            <person name="Rivas-Marin E."/>
            <person name="Kohn T."/>
            <person name="Peeters S.H."/>
            <person name="Heuer A."/>
            <person name="Rast P."/>
            <person name="Oberbeckmann S."/>
            <person name="Bunk B."/>
            <person name="Jeske O."/>
            <person name="Meyerdierks A."/>
            <person name="Storesund J.E."/>
            <person name="Kallscheuer N."/>
            <person name="Luecker S."/>
            <person name="Lage O.M."/>
            <person name="Pohl T."/>
            <person name="Merkel B.J."/>
            <person name="Hornburger P."/>
            <person name="Mueller R.-W."/>
            <person name="Bruemmer F."/>
            <person name="Labrenz M."/>
            <person name="Spormann A.M."/>
            <person name="Op den Camp H."/>
            <person name="Overmann J."/>
            <person name="Amann R."/>
            <person name="Jetten M.S.M."/>
            <person name="Mascher T."/>
            <person name="Medema M.H."/>
            <person name="Devos D.P."/>
            <person name="Kaster A.-K."/>
            <person name="Ovreas L."/>
            <person name="Rohde M."/>
            <person name="Galperin M.Y."/>
            <person name="Jogler C."/>
        </authorList>
    </citation>
    <scope>NUCLEOTIDE SEQUENCE [LARGE SCALE GENOMIC DNA]</scope>
    <source>
        <strain evidence="7 8">Pla133</strain>
    </source>
</reference>
<dbReference type="GO" id="GO:0009055">
    <property type="term" value="F:electron transfer activity"/>
    <property type="evidence" value="ECO:0007669"/>
    <property type="project" value="InterPro"/>
</dbReference>
<protein>
    <recommendedName>
        <fullName evidence="6">Cytochrome c domain-containing protein</fullName>
    </recommendedName>
</protein>
<dbReference type="SUPFAM" id="SSF46626">
    <property type="entry name" value="Cytochrome c"/>
    <property type="match status" value="1"/>
</dbReference>
<dbReference type="AlphaFoldDB" id="A0A518BGS5"/>
<feature type="domain" description="Cytochrome c" evidence="6">
    <location>
        <begin position="108"/>
        <end position="191"/>
    </location>
</feature>
<feature type="region of interest" description="Disordered" evidence="5">
    <location>
        <begin position="192"/>
        <end position="255"/>
    </location>
</feature>
<evidence type="ECO:0000313" key="7">
    <source>
        <dbReference type="EMBL" id="QDU66182.1"/>
    </source>
</evidence>
<dbReference type="InterPro" id="IPR036909">
    <property type="entry name" value="Cyt_c-like_dom_sf"/>
</dbReference>